<dbReference type="KEGG" id="vg:25479058"/>
<dbReference type="EMBL" id="KR139659">
    <property type="protein sequence ID" value="AKU37424.1"/>
    <property type="molecule type" value="Genomic_DNA"/>
</dbReference>
<gene>
    <name evidence="1" type="ORF">SDDV_009</name>
</gene>
<accession>A0A0K1L6D7</accession>
<keyword evidence="2" id="KW-1185">Reference proteome</keyword>
<reference evidence="1 2" key="1">
    <citation type="journal article" date="2015" name="PLoS Pathog.">
        <title>A Novel Virus Causes Scale Drop Disease in Lates calcarifer.</title>
        <authorList>
            <person name="de Groof A."/>
            <person name="Guelen L."/>
            <person name="Deijs M."/>
            <person name="van der Wal Y."/>
            <person name="Miyata M."/>
            <person name="Ng K.S."/>
            <person name="van Grinsven L."/>
            <person name="Simmelink B."/>
            <person name="Biermann Y."/>
            <person name="Grisez L."/>
            <person name="van Lent J."/>
            <person name="de Ronde A."/>
            <person name="Chang S.F."/>
            <person name="Schrier C."/>
            <person name="van der Hoek L."/>
        </authorList>
    </citation>
    <scope>NUCLEOTIDE SEQUENCE [LARGE SCALE GENOMIC DNA]</scope>
    <source>
        <strain evidence="1">C4575</strain>
    </source>
</reference>
<evidence type="ECO:0000313" key="1">
    <source>
        <dbReference type="EMBL" id="AKU37424.1"/>
    </source>
</evidence>
<dbReference type="GeneID" id="25479058"/>
<sequence>MDKSDMLLIFSTYLLKEYPPQFIKRMIIEGYVDQLSKSDIVDCVVTMMKQPNTSVFVFEKLKLLQLYLSPEDYVYLFVRDFNATYEQLVELGVEKHMHVLFAASKNNRKDLLAHFSPETVNEVAIPN</sequence>
<organism evidence="1 2">
    <name type="scientific">Scale drop disease virus</name>
    <dbReference type="NCBI Taxonomy" id="1697349"/>
    <lineage>
        <taxon>Viruses</taxon>
        <taxon>Varidnaviria</taxon>
        <taxon>Bamfordvirae</taxon>
        <taxon>Nucleocytoviricota</taxon>
        <taxon>Megaviricetes</taxon>
        <taxon>Pimascovirales</taxon>
        <taxon>Pimascovirales incertae sedis</taxon>
        <taxon>Iridoviridae</taxon>
        <taxon>Alphairidovirinae</taxon>
        <taxon>Megalocytivirus</taxon>
        <taxon>Megalocytivirus lates1</taxon>
    </lineage>
</organism>
<dbReference type="Proteomes" id="UP000201485">
    <property type="component" value="Segment"/>
</dbReference>
<dbReference type="RefSeq" id="YP_009163770.1">
    <property type="nucleotide sequence ID" value="NC_027778.1"/>
</dbReference>
<protein>
    <submittedName>
        <fullName evidence="1">ORF_009L</fullName>
    </submittedName>
</protein>
<proteinExistence type="predicted"/>
<evidence type="ECO:0000313" key="2">
    <source>
        <dbReference type="Proteomes" id="UP000201485"/>
    </source>
</evidence>
<name>A0A0K1L6D7_9VIRU</name>